<dbReference type="InterPro" id="IPR004158">
    <property type="entry name" value="DUF247_pln"/>
</dbReference>
<accession>A0A427B091</accession>
<gene>
    <name evidence="1" type="ORF">B296_00000209</name>
</gene>
<protein>
    <submittedName>
        <fullName evidence="1">Uncharacterized protein</fullName>
    </submittedName>
</protein>
<dbReference type="EMBL" id="AMZH03000795">
    <property type="protein sequence ID" value="RRT81933.1"/>
    <property type="molecule type" value="Genomic_DNA"/>
</dbReference>
<organism evidence="1 2">
    <name type="scientific">Ensete ventricosum</name>
    <name type="common">Abyssinian banana</name>
    <name type="synonym">Musa ensete</name>
    <dbReference type="NCBI Taxonomy" id="4639"/>
    <lineage>
        <taxon>Eukaryota</taxon>
        <taxon>Viridiplantae</taxon>
        <taxon>Streptophyta</taxon>
        <taxon>Embryophyta</taxon>
        <taxon>Tracheophyta</taxon>
        <taxon>Spermatophyta</taxon>
        <taxon>Magnoliopsida</taxon>
        <taxon>Liliopsida</taxon>
        <taxon>Zingiberales</taxon>
        <taxon>Musaceae</taxon>
        <taxon>Ensete</taxon>
    </lineage>
</organism>
<dbReference type="AlphaFoldDB" id="A0A427B091"/>
<proteinExistence type="predicted"/>
<dbReference type="Pfam" id="PF03140">
    <property type="entry name" value="DUF247"/>
    <property type="match status" value="1"/>
</dbReference>
<name>A0A427B091_ENSVE</name>
<evidence type="ECO:0000313" key="2">
    <source>
        <dbReference type="Proteomes" id="UP000287651"/>
    </source>
</evidence>
<reference evidence="1 2" key="1">
    <citation type="journal article" date="2014" name="Agronomy (Basel)">
        <title>A Draft Genome Sequence for Ensete ventricosum, the Drought-Tolerant Tree Against Hunger.</title>
        <authorList>
            <person name="Harrison J."/>
            <person name="Moore K.A."/>
            <person name="Paszkiewicz K."/>
            <person name="Jones T."/>
            <person name="Grant M."/>
            <person name="Ambacheew D."/>
            <person name="Muzemil S."/>
            <person name="Studholme D.J."/>
        </authorList>
    </citation>
    <scope>NUCLEOTIDE SEQUENCE [LARGE SCALE GENOMIC DNA]</scope>
</reference>
<dbReference type="Proteomes" id="UP000287651">
    <property type="component" value="Unassembled WGS sequence"/>
</dbReference>
<evidence type="ECO:0000313" key="1">
    <source>
        <dbReference type="EMBL" id="RRT81933.1"/>
    </source>
</evidence>
<sequence>MSVAHAALEEKKKKKKKERTLNLIKTDLLSFEKPNPFFIIQDLLSLVETADIKHTSPAHQTFQLFEELHPDTNKDSISPGDGDTYLHLFHLFRSALAPSPCHGTADADPNSD</sequence>
<comment type="caution">
    <text evidence="1">The sequence shown here is derived from an EMBL/GenBank/DDBJ whole genome shotgun (WGS) entry which is preliminary data.</text>
</comment>